<comment type="caution">
    <text evidence="2">The sequence shown here is derived from an EMBL/GenBank/DDBJ whole genome shotgun (WGS) entry which is preliminary data.</text>
</comment>
<feature type="compositionally biased region" description="Polar residues" evidence="1">
    <location>
        <begin position="72"/>
        <end position="84"/>
    </location>
</feature>
<dbReference type="AlphaFoldDB" id="A0A9P7DW19"/>
<organism evidence="2 3">
    <name type="scientific">Suillus subaureus</name>
    <dbReference type="NCBI Taxonomy" id="48587"/>
    <lineage>
        <taxon>Eukaryota</taxon>
        <taxon>Fungi</taxon>
        <taxon>Dikarya</taxon>
        <taxon>Basidiomycota</taxon>
        <taxon>Agaricomycotina</taxon>
        <taxon>Agaricomycetes</taxon>
        <taxon>Agaricomycetidae</taxon>
        <taxon>Boletales</taxon>
        <taxon>Suillineae</taxon>
        <taxon>Suillaceae</taxon>
        <taxon>Suillus</taxon>
    </lineage>
</organism>
<dbReference type="EMBL" id="JABBWG010000059">
    <property type="protein sequence ID" value="KAG1804317.1"/>
    <property type="molecule type" value="Genomic_DNA"/>
</dbReference>
<feature type="region of interest" description="Disordered" evidence="1">
    <location>
        <begin position="48"/>
        <end position="86"/>
    </location>
</feature>
<dbReference type="Proteomes" id="UP000807769">
    <property type="component" value="Unassembled WGS sequence"/>
</dbReference>
<dbReference type="GeneID" id="64627593"/>
<name>A0A9P7DW19_9AGAM</name>
<dbReference type="OrthoDB" id="2690102at2759"/>
<evidence type="ECO:0000313" key="3">
    <source>
        <dbReference type="Proteomes" id="UP000807769"/>
    </source>
</evidence>
<evidence type="ECO:0000256" key="1">
    <source>
        <dbReference type="SAM" id="MobiDB-lite"/>
    </source>
</evidence>
<reference evidence="2" key="1">
    <citation type="journal article" date="2020" name="New Phytol.">
        <title>Comparative genomics reveals dynamic genome evolution in host specialist ectomycorrhizal fungi.</title>
        <authorList>
            <person name="Lofgren L.A."/>
            <person name="Nguyen N.H."/>
            <person name="Vilgalys R."/>
            <person name="Ruytinx J."/>
            <person name="Liao H.L."/>
            <person name="Branco S."/>
            <person name="Kuo A."/>
            <person name="LaButti K."/>
            <person name="Lipzen A."/>
            <person name="Andreopoulos W."/>
            <person name="Pangilinan J."/>
            <person name="Riley R."/>
            <person name="Hundley H."/>
            <person name="Na H."/>
            <person name="Barry K."/>
            <person name="Grigoriev I.V."/>
            <person name="Stajich J.E."/>
            <person name="Kennedy P.G."/>
        </authorList>
    </citation>
    <scope>NUCLEOTIDE SEQUENCE</scope>
    <source>
        <strain evidence="2">MN1</strain>
    </source>
</reference>
<proteinExistence type="predicted"/>
<evidence type="ECO:0000313" key="2">
    <source>
        <dbReference type="EMBL" id="KAG1804317.1"/>
    </source>
</evidence>
<accession>A0A9P7DW19</accession>
<dbReference type="RefSeq" id="XP_041186885.1">
    <property type="nucleotide sequence ID" value="XM_041333576.1"/>
</dbReference>
<gene>
    <name evidence="2" type="ORF">BJ212DRAFT_1304338</name>
</gene>
<protein>
    <submittedName>
        <fullName evidence="2">Uncharacterized protein</fullName>
    </submittedName>
</protein>
<keyword evidence="3" id="KW-1185">Reference proteome</keyword>
<sequence length="145" mass="15969">MNQSQVGQIIKLMVPEDFKELSLTFGRQEAGPMTIEIAIKVSDHNCPTKVSLKRPTSTQEDDSVTEPKSEDLNQQPVQAQASSSKFKHETALDLCKQLCDHSIKSWRLVWTVAVTSLVWPLCGVPPTWGATDWARNGGSLYANGG</sequence>